<feature type="non-terminal residue" evidence="9">
    <location>
        <position position="1"/>
    </location>
</feature>
<dbReference type="SUPFAM" id="SSF55874">
    <property type="entry name" value="ATPase domain of HSP90 chaperone/DNA topoisomerase II/histidine kinase"/>
    <property type="match status" value="1"/>
</dbReference>
<dbReference type="EC" id="2.7.13.3" evidence="3"/>
<dbReference type="InterPro" id="IPR005467">
    <property type="entry name" value="His_kinase_dom"/>
</dbReference>
<feature type="domain" description="Histidine kinase" evidence="8">
    <location>
        <begin position="103"/>
        <end position="317"/>
    </location>
</feature>
<keyword evidence="7" id="KW-0902">Two-component regulatory system</keyword>
<comment type="catalytic activity">
    <reaction evidence="1">
        <text>ATP + protein L-histidine = ADP + protein N-phospho-L-histidine.</text>
        <dbReference type="EC" id="2.7.13.3"/>
    </reaction>
</comment>
<evidence type="ECO:0000256" key="5">
    <source>
        <dbReference type="ARBA" id="ARBA00022679"/>
    </source>
</evidence>
<dbReference type="SUPFAM" id="SSF47384">
    <property type="entry name" value="Homodimeric domain of signal transducing histidine kinase"/>
    <property type="match status" value="1"/>
</dbReference>
<evidence type="ECO:0000256" key="3">
    <source>
        <dbReference type="ARBA" id="ARBA00012438"/>
    </source>
</evidence>
<dbReference type="PROSITE" id="PS50109">
    <property type="entry name" value="HIS_KIN"/>
    <property type="match status" value="1"/>
</dbReference>
<dbReference type="CDD" id="cd00082">
    <property type="entry name" value="HisKA"/>
    <property type="match status" value="1"/>
</dbReference>
<organism evidence="9">
    <name type="scientific">uncultured Rubrobacteraceae bacterium</name>
    <dbReference type="NCBI Taxonomy" id="349277"/>
    <lineage>
        <taxon>Bacteria</taxon>
        <taxon>Bacillati</taxon>
        <taxon>Actinomycetota</taxon>
        <taxon>Rubrobacteria</taxon>
        <taxon>Rubrobacterales</taxon>
        <taxon>Rubrobacteraceae</taxon>
        <taxon>environmental samples</taxon>
    </lineage>
</organism>
<dbReference type="InterPro" id="IPR003661">
    <property type="entry name" value="HisK_dim/P_dom"/>
</dbReference>
<comment type="subcellular location">
    <subcellularLocation>
        <location evidence="2">Cell membrane</location>
    </subcellularLocation>
</comment>
<dbReference type="CDD" id="cd00075">
    <property type="entry name" value="HATPase"/>
    <property type="match status" value="1"/>
</dbReference>
<dbReference type="InterPro" id="IPR036890">
    <property type="entry name" value="HATPase_C_sf"/>
</dbReference>
<dbReference type="PANTHER" id="PTHR43711">
    <property type="entry name" value="TWO-COMPONENT HISTIDINE KINASE"/>
    <property type="match status" value="1"/>
</dbReference>
<dbReference type="Gene3D" id="3.30.565.10">
    <property type="entry name" value="Histidine kinase-like ATPase, C-terminal domain"/>
    <property type="match status" value="1"/>
</dbReference>
<dbReference type="InterPro" id="IPR003594">
    <property type="entry name" value="HATPase_dom"/>
</dbReference>
<dbReference type="Pfam" id="PF02518">
    <property type="entry name" value="HATPase_c"/>
    <property type="match status" value="1"/>
</dbReference>
<reference evidence="9" key="1">
    <citation type="submission" date="2020-02" db="EMBL/GenBank/DDBJ databases">
        <authorList>
            <person name="Meier V. D."/>
        </authorList>
    </citation>
    <scope>NUCLEOTIDE SEQUENCE</scope>
    <source>
        <strain evidence="9">AVDCRST_MAG05</strain>
    </source>
</reference>
<proteinExistence type="predicted"/>
<dbReference type="PRINTS" id="PR00344">
    <property type="entry name" value="BCTRLSENSOR"/>
</dbReference>
<keyword evidence="4" id="KW-0597">Phosphoprotein</keyword>
<accession>A0A6J4T1T4</accession>
<sequence length="322" mass="34045">FVLFFIGVVCAAATLTARESLAYTAAAVGLMAAIDVALSNGLPSGEEGIMGLGSRVVLLALFGANTAILARRLVLERDAALSARGATEALGELDRLRERFVSSVSHNLRTPLTATRAGLGLLEASTHGRLRPEERDLLENAQRNTARLGMIVDDLLAYNRLEAGTLHLEREPLDLRAVVTEAVSSVHPLLREKGQTLEMDLPDALPGEGDPRLLEQAVVNLLENAHLHTPEGTRVLVSGRVSDDGLSLTVSDDGPGVPGSETEAVFRRFYRPGSEEGGSGLGLAIVRGIVEMHGGTVRAENRPGGGAMFVVVLPPKVRGGHP</sequence>
<evidence type="ECO:0000256" key="7">
    <source>
        <dbReference type="ARBA" id="ARBA00023012"/>
    </source>
</evidence>
<dbReference type="InterPro" id="IPR050736">
    <property type="entry name" value="Sensor_HK_Regulatory"/>
</dbReference>
<evidence type="ECO:0000256" key="2">
    <source>
        <dbReference type="ARBA" id="ARBA00004236"/>
    </source>
</evidence>
<keyword evidence="6" id="KW-0418">Kinase</keyword>
<evidence type="ECO:0000259" key="8">
    <source>
        <dbReference type="PROSITE" id="PS50109"/>
    </source>
</evidence>
<keyword evidence="5" id="KW-0808">Transferase</keyword>
<dbReference type="SMART" id="SM00388">
    <property type="entry name" value="HisKA"/>
    <property type="match status" value="1"/>
</dbReference>
<evidence type="ECO:0000256" key="4">
    <source>
        <dbReference type="ARBA" id="ARBA00022553"/>
    </source>
</evidence>
<evidence type="ECO:0000313" key="9">
    <source>
        <dbReference type="EMBL" id="CAA9511464.1"/>
    </source>
</evidence>
<dbReference type="Gene3D" id="1.10.287.130">
    <property type="match status" value="1"/>
</dbReference>
<dbReference type="GO" id="GO:0000155">
    <property type="term" value="F:phosphorelay sensor kinase activity"/>
    <property type="evidence" value="ECO:0007669"/>
    <property type="project" value="InterPro"/>
</dbReference>
<dbReference type="SMART" id="SM00387">
    <property type="entry name" value="HATPase_c"/>
    <property type="match status" value="1"/>
</dbReference>
<dbReference type="PANTHER" id="PTHR43711:SF1">
    <property type="entry name" value="HISTIDINE KINASE 1"/>
    <property type="match status" value="1"/>
</dbReference>
<evidence type="ECO:0000256" key="6">
    <source>
        <dbReference type="ARBA" id="ARBA00022777"/>
    </source>
</evidence>
<dbReference type="AlphaFoldDB" id="A0A6J4T1T4"/>
<evidence type="ECO:0000256" key="1">
    <source>
        <dbReference type="ARBA" id="ARBA00000085"/>
    </source>
</evidence>
<dbReference type="Pfam" id="PF00512">
    <property type="entry name" value="HisKA"/>
    <property type="match status" value="1"/>
</dbReference>
<dbReference type="GO" id="GO:0005886">
    <property type="term" value="C:plasma membrane"/>
    <property type="evidence" value="ECO:0007669"/>
    <property type="project" value="UniProtKB-SubCell"/>
</dbReference>
<protein>
    <recommendedName>
        <fullName evidence="3">histidine kinase</fullName>
        <ecNumber evidence="3">2.7.13.3</ecNumber>
    </recommendedName>
</protein>
<gene>
    <name evidence="9" type="ORF">AVDCRST_MAG05-3051</name>
</gene>
<name>A0A6J4T1T4_9ACTN</name>
<dbReference type="EMBL" id="CADCVM010000340">
    <property type="protein sequence ID" value="CAA9511464.1"/>
    <property type="molecule type" value="Genomic_DNA"/>
</dbReference>
<dbReference type="InterPro" id="IPR036097">
    <property type="entry name" value="HisK_dim/P_sf"/>
</dbReference>
<dbReference type="InterPro" id="IPR004358">
    <property type="entry name" value="Sig_transdc_His_kin-like_C"/>
</dbReference>
<dbReference type="FunFam" id="3.30.565.10:FF:000006">
    <property type="entry name" value="Sensor histidine kinase WalK"/>
    <property type="match status" value="1"/>
</dbReference>